<dbReference type="InParanoid" id="A0A4W3JW59"/>
<dbReference type="PANTHER" id="PTHR16206">
    <property type="entry name" value="DEP DOMAIN-CONTAINING"/>
    <property type="match status" value="1"/>
</dbReference>
<evidence type="ECO:0000256" key="2">
    <source>
        <dbReference type="ARBA" id="ARBA00040225"/>
    </source>
</evidence>
<dbReference type="GeneTree" id="ENSGT00950000182976"/>
<dbReference type="OMA" id="YCTRVSA"/>
<dbReference type="InterPro" id="IPR008936">
    <property type="entry name" value="Rho_GTPase_activation_prot"/>
</dbReference>
<feature type="domain" description="DEP" evidence="3">
    <location>
        <begin position="49"/>
        <end position="140"/>
    </location>
</feature>
<dbReference type="InterPro" id="IPR036390">
    <property type="entry name" value="WH_DNA-bd_sf"/>
</dbReference>
<name>A0A4W3JW59_CALMI</name>
<dbReference type="SUPFAM" id="SSF46785">
    <property type="entry name" value="Winged helix' DNA-binding domain"/>
    <property type="match status" value="1"/>
</dbReference>
<evidence type="ECO:0000313" key="4">
    <source>
        <dbReference type="Ensembl" id="ENSCMIP00000043366.1"/>
    </source>
</evidence>
<dbReference type="InterPro" id="IPR036388">
    <property type="entry name" value="WH-like_DNA-bd_sf"/>
</dbReference>
<comment type="similarity">
    <text evidence="1">Belongs to the DEPDC7 family.</text>
</comment>
<keyword evidence="5" id="KW-1185">Reference proteome</keyword>
<dbReference type="Gene3D" id="1.10.555.10">
    <property type="entry name" value="Rho GTPase activation protein"/>
    <property type="match status" value="1"/>
</dbReference>
<reference evidence="5" key="1">
    <citation type="journal article" date="2006" name="Science">
        <title>Ancient noncoding elements conserved in the human genome.</title>
        <authorList>
            <person name="Venkatesh B."/>
            <person name="Kirkness E.F."/>
            <person name="Loh Y.H."/>
            <person name="Halpern A.L."/>
            <person name="Lee A.P."/>
            <person name="Johnson J."/>
            <person name="Dandona N."/>
            <person name="Viswanathan L.D."/>
            <person name="Tay A."/>
            <person name="Venter J.C."/>
            <person name="Strausberg R.L."/>
            <person name="Brenner S."/>
        </authorList>
    </citation>
    <scope>NUCLEOTIDE SEQUENCE [LARGE SCALE GENOMIC DNA]</scope>
</reference>
<reference evidence="5" key="3">
    <citation type="journal article" date="2014" name="Nature">
        <title>Elephant shark genome provides unique insights into gnathostome evolution.</title>
        <authorList>
            <consortium name="International Elephant Shark Genome Sequencing Consortium"/>
            <person name="Venkatesh B."/>
            <person name="Lee A.P."/>
            <person name="Ravi V."/>
            <person name="Maurya A.K."/>
            <person name="Lian M.M."/>
            <person name="Swann J.B."/>
            <person name="Ohta Y."/>
            <person name="Flajnik M.F."/>
            <person name="Sutoh Y."/>
            <person name="Kasahara M."/>
            <person name="Hoon S."/>
            <person name="Gangu V."/>
            <person name="Roy S.W."/>
            <person name="Irimia M."/>
            <person name="Korzh V."/>
            <person name="Kondrychyn I."/>
            <person name="Lim Z.W."/>
            <person name="Tay B.H."/>
            <person name="Tohari S."/>
            <person name="Kong K.W."/>
            <person name="Ho S."/>
            <person name="Lorente-Galdos B."/>
            <person name="Quilez J."/>
            <person name="Marques-Bonet T."/>
            <person name="Raney B.J."/>
            <person name="Ingham P.W."/>
            <person name="Tay A."/>
            <person name="Hillier L.W."/>
            <person name="Minx P."/>
            <person name="Boehm T."/>
            <person name="Wilson R.K."/>
            <person name="Brenner S."/>
            <person name="Warren W.C."/>
        </authorList>
    </citation>
    <scope>NUCLEOTIDE SEQUENCE [LARGE SCALE GENOMIC DNA]</scope>
</reference>
<reference evidence="5" key="2">
    <citation type="journal article" date="2007" name="PLoS Biol.">
        <title>Survey sequencing and comparative analysis of the elephant shark (Callorhinchus milii) genome.</title>
        <authorList>
            <person name="Venkatesh B."/>
            <person name="Kirkness E.F."/>
            <person name="Loh Y.H."/>
            <person name="Halpern A.L."/>
            <person name="Lee A.P."/>
            <person name="Johnson J."/>
            <person name="Dandona N."/>
            <person name="Viswanathan L.D."/>
            <person name="Tay A."/>
            <person name="Venter J.C."/>
            <person name="Strausberg R.L."/>
            <person name="Brenner S."/>
        </authorList>
    </citation>
    <scope>NUCLEOTIDE SEQUENCE [LARGE SCALE GENOMIC DNA]</scope>
</reference>
<evidence type="ECO:0000313" key="5">
    <source>
        <dbReference type="Proteomes" id="UP000314986"/>
    </source>
</evidence>
<dbReference type="PROSITE" id="PS50186">
    <property type="entry name" value="DEP"/>
    <property type="match status" value="1"/>
</dbReference>
<dbReference type="AlphaFoldDB" id="A0A4W3JW59"/>
<dbReference type="PANTHER" id="PTHR16206:SF9">
    <property type="entry name" value="DEP DOMAIN-CONTAINING PROTEIN 7"/>
    <property type="match status" value="1"/>
</dbReference>
<dbReference type="InterPro" id="IPR000591">
    <property type="entry name" value="DEP_dom"/>
</dbReference>
<dbReference type="CDD" id="cd04405">
    <property type="entry name" value="RhoGAP_BRCC3-like"/>
    <property type="match status" value="1"/>
</dbReference>
<dbReference type="CDD" id="cd04446">
    <property type="entry name" value="DEP_DEPDC4"/>
    <property type="match status" value="1"/>
</dbReference>
<dbReference type="SMART" id="SM00049">
    <property type="entry name" value="DEP"/>
    <property type="match status" value="1"/>
</dbReference>
<evidence type="ECO:0000256" key="1">
    <source>
        <dbReference type="ARBA" id="ARBA00037970"/>
    </source>
</evidence>
<sequence>MTTVREKARAMMGRLPVGAFSPSQCRPDLAAVKKPFRATEIWCSLIAALQSHVEVKRRRHNLKYHNDCFLGSDAVDVILGHLLQNSYFGDVEIPRSKVVRLCQALMDNKVFEGVGTRLFGKDKKGLSFEDSSCSLYRFTVEHKLSDAVKEKPPYIRNSPIPSRTLFGGLYRRREQMYFPHLADTSSTDRSLEELLDNLSLKPVHSSRIKVSHVSQQVVNEIWLEQATLRLLQLIELPILDSLLERKENRQKTLNAASSAEDLINSNILDREILKAFSDSQADEWLSAAVDLLEYLPDLMVVDISRNLPEPASDIRKCKMLLYDTIVKYYSQPKEPLLTNCFFDIHTGITELLVNGKSEPALEATQLCLKLLDSRNREELRRLLYFMATAADSAAIVLQKGVENRIVMKRTFGPSIVHSKNLQKGKANLLVLFLLDNQKDVFKIPGTLHKMVSEKLMVIQRGGDPEYDAGYTFCERLDGEAYESNMRSTTRAELLLLIKSIDENARLSTKEKKKILNQFNKSHPAIFIQYFFDPSRKS</sequence>
<dbReference type="Proteomes" id="UP000314986">
    <property type="component" value="Unassembled WGS sequence"/>
</dbReference>
<accession>A0A4W3JW59</accession>
<dbReference type="GO" id="GO:0035556">
    <property type="term" value="P:intracellular signal transduction"/>
    <property type="evidence" value="ECO:0007669"/>
    <property type="project" value="InterPro"/>
</dbReference>
<reference evidence="4" key="4">
    <citation type="submission" date="2025-08" db="UniProtKB">
        <authorList>
            <consortium name="Ensembl"/>
        </authorList>
    </citation>
    <scope>IDENTIFICATION</scope>
</reference>
<proteinExistence type="inferred from homology"/>
<reference evidence="4" key="5">
    <citation type="submission" date="2025-09" db="UniProtKB">
        <authorList>
            <consortium name="Ensembl"/>
        </authorList>
    </citation>
    <scope>IDENTIFICATION</scope>
</reference>
<evidence type="ECO:0000259" key="3">
    <source>
        <dbReference type="PROSITE" id="PS50186"/>
    </source>
</evidence>
<organism evidence="4 5">
    <name type="scientific">Callorhinchus milii</name>
    <name type="common">Ghost shark</name>
    <dbReference type="NCBI Taxonomy" id="7868"/>
    <lineage>
        <taxon>Eukaryota</taxon>
        <taxon>Metazoa</taxon>
        <taxon>Chordata</taxon>
        <taxon>Craniata</taxon>
        <taxon>Vertebrata</taxon>
        <taxon>Chondrichthyes</taxon>
        <taxon>Holocephali</taxon>
        <taxon>Chimaeriformes</taxon>
        <taxon>Callorhinchidae</taxon>
        <taxon>Callorhinchus</taxon>
    </lineage>
</organism>
<protein>
    <recommendedName>
        <fullName evidence="2">DEP domain-containing protein 7</fullName>
    </recommendedName>
</protein>
<gene>
    <name evidence="4" type="primary">depdc7a</name>
</gene>
<dbReference type="Pfam" id="PF00610">
    <property type="entry name" value="DEP"/>
    <property type="match status" value="1"/>
</dbReference>
<dbReference type="Ensembl" id="ENSCMIT00000043988.1">
    <property type="protein sequence ID" value="ENSCMIP00000043366.1"/>
    <property type="gene ID" value="ENSCMIG00000017984.1"/>
</dbReference>
<dbReference type="Gene3D" id="1.10.10.10">
    <property type="entry name" value="Winged helix-like DNA-binding domain superfamily/Winged helix DNA-binding domain"/>
    <property type="match status" value="1"/>
</dbReference>